<dbReference type="RefSeq" id="WP_096256564.1">
    <property type="nucleotide sequence ID" value="NZ_BMKX01000002.1"/>
</dbReference>
<feature type="domain" description="NTP pyrophosphohydrolase MazG-like" evidence="1">
    <location>
        <begin position="28"/>
        <end position="100"/>
    </location>
</feature>
<dbReference type="Proteomes" id="UP000606115">
    <property type="component" value="Unassembled WGS sequence"/>
</dbReference>
<organism evidence="2 3">
    <name type="scientific">Glutamicibacter ardleyensis</name>
    <dbReference type="NCBI Taxonomy" id="225894"/>
    <lineage>
        <taxon>Bacteria</taxon>
        <taxon>Bacillati</taxon>
        <taxon>Actinomycetota</taxon>
        <taxon>Actinomycetes</taxon>
        <taxon>Micrococcales</taxon>
        <taxon>Micrococcaceae</taxon>
        <taxon>Glutamicibacter</taxon>
    </lineage>
</organism>
<gene>
    <name evidence="2" type="ORF">GCM10007173_11360</name>
</gene>
<dbReference type="InterPro" id="IPR011551">
    <property type="entry name" value="NTP_PyrPHydrolase_MazG"/>
</dbReference>
<dbReference type="InterPro" id="IPR004518">
    <property type="entry name" value="MazG-like_dom"/>
</dbReference>
<protein>
    <recommendedName>
        <fullName evidence="1">NTP pyrophosphohydrolase MazG-like domain-containing protein</fullName>
    </recommendedName>
</protein>
<dbReference type="CDD" id="cd11528">
    <property type="entry name" value="NTP-PPase_MazG_Nterm"/>
    <property type="match status" value="1"/>
</dbReference>
<dbReference type="InterPro" id="IPR048015">
    <property type="entry name" value="NTP-PPase_MazG-like_N"/>
</dbReference>
<proteinExistence type="predicted"/>
<dbReference type="Pfam" id="PF03819">
    <property type="entry name" value="MazG"/>
    <property type="match status" value="1"/>
</dbReference>
<keyword evidence="3" id="KW-1185">Reference proteome</keyword>
<dbReference type="SUPFAM" id="SSF101386">
    <property type="entry name" value="all-alpha NTP pyrophosphatases"/>
    <property type="match status" value="1"/>
</dbReference>
<accession>A0ABQ2DEZ6</accession>
<dbReference type="GeneID" id="303303519"/>
<sequence length="222" mass="24534">MRSESELDRLIGIIETLRERCAWTGALTHESLRTYLVEESYEVLDAIGAKDPQLLCEELGDLLFQILLHAQIASEQEHFGLQDVAKALADKLLRRNRHVFDAQGNLEPAITDDVAEIIRIWDAAKQAERDGAPKRNNAGLPAGLPALTLSQKLLDRHHRSGASNLPEATEQMRARVHDEQGLGAELLALSARAEELGLDAESVLRDALTKKYAGMKNETTSP</sequence>
<dbReference type="PANTHER" id="PTHR30522:SF0">
    <property type="entry name" value="NUCLEOSIDE TRIPHOSPHATE PYROPHOSPHOHYDROLASE"/>
    <property type="match status" value="1"/>
</dbReference>
<dbReference type="EMBL" id="BMKX01000002">
    <property type="protein sequence ID" value="GGJ54471.1"/>
    <property type="molecule type" value="Genomic_DNA"/>
</dbReference>
<dbReference type="PANTHER" id="PTHR30522">
    <property type="entry name" value="NUCLEOSIDE TRIPHOSPHATE PYROPHOSPHOHYDROLASE"/>
    <property type="match status" value="1"/>
</dbReference>
<evidence type="ECO:0000313" key="3">
    <source>
        <dbReference type="Proteomes" id="UP000606115"/>
    </source>
</evidence>
<dbReference type="Gene3D" id="1.10.287.1080">
    <property type="entry name" value="MazG-like"/>
    <property type="match status" value="1"/>
</dbReference>
<comment type="caution">
    <text evidence="2">The sequence shown here is derived from an EMBL/GenBank/DDBJ whole genome shotgun (WGS) entry which is preliminary data.</text>
</comment>
<evidence type="ECO:0000259" key="1">
    <source>
        <dbReference type="Pfam" id="PF03819"/>
    </source>
</evidence>
<name>A0ABQ2DEZ6_9MICC</name>
<reference evidence="3" key="1">
    <citation type="journal article" date="2019" name="Int. J. Syst. Evol. Microbiol.">
        <title>The Global Catalogue of Microorganisms (GCM) 10K type strain sequencing project: providing services to taxonomists for standard genome sequencing and annotation.</title>
        <authorList>
            <consortium name="The Broad Institute Genomics Platform"/>
            <consortium name="The Broad Institute Genome Sequencing Center for Infectious Disease"/>
            <person name="Wu L."/>
            <person name="Ma J."/>
        </authorList>
    </citation>
    <scope>NUCLEOTIDE SEQUENCE [LARGE SCALE GENOMIC DNA]</scope>
    <source>
        <strain evidence="3">CGMCC 1.3685</strain>
    </source>
</reference>
<evidence type="ECO:0000313" key="2">
    <source>
        <dbReference type="EMBL" id="GGJ54471.1"/>
    </source>
</evidence>